<name>A0ABS2GD95_9FIRM</name>
<dbReference type="Proteomes" id="UP000729290">
    <property type="component" value="Unassembled WGS sequence"/>
</dbReference>
<reference evidence="4 5" key="1">
    <citation type="journal article" date="2021" name="Sci. Rep.">
        <title>The distribution of antibiotic resistance genes in chicken gut microbiota commensals.</title>
        <authorList>
            <person name="Juricova H."/>
            <person name="Matiasovicova J."/>
            <person name="Kubasova T."/>
            <person name="Cejkova D."/>
            <person name="Rychlik I."/>
        </authorList>
    </citation>
    <scope>NUCLEOTIDE SEQUENCE [LARGE SCALE GENOMIC DNA]</scope>
    <source>
        <strain evidence="4 5">An431b</strain>
    </source>
</reference>
<dbReference type="Pfam" id="PF00436">
    <property type="entry name" value="SSB"/>
    <property type="match status" value="1"/>
</dbReference>
<keyword evidence="1 2" id="KW-0238">DNA-binding</keyword>
<dbReference type="InterPro" id="IPR000424">
    <property type="entry name" value="Primosome_PriB/ssb"/>
</dbReference>
<dbReference type="PIRSF" id="PIRSF002070">
    <property type="entry name" value="SSB"/>
    <property type="match status" value="1"/>
</dbReference>
<comment type="caution">
    <text evidence="4">The sequence shown here is derived from an EMBL/GenBank/DDBJ whole genome shotgun (WGS) entry which is preliminary data.</text>
</comment>
<keyword evidence="2" id="KW-0233">DNA recombination</keyword>
<dbReference type="SUPFAM" id="SSF50249">
    <property type="entry name" value="Nucleic acid-binding proteins"/>
    <property type="match status" value="1"/>
</dbReference>
<dbReference type="HAMAP" id="MF_00984">
    <property type="entry name" value="SSB"/>
    <property type="match status" value="1"/>
</dbReference>
<dbReference type="EMBL" id="JACSNV010000017">
    <property type="protein sequence ID" value="MBM6878592.1"/>
    <property type="molecule type" value="Genomic_DNA"/>
</dbReference>
<dbReference type="PROSITE" id="PS50935">
    <property type="entry name" value="SSB"/>
    <property type="match status" value="1"/>
</dbReference>
<dbReference type="RefSeq" id="WP_205134289.1">
    <property type="nucleotide sequence ID" value="NZ_JACSNT010000015.1"/>
</dbReference>
<gene>
    <name evidence="4" type="ORF">H9X83_10555</name>
</gene>
<keyword evidence="5" id="KW-1185">Reference proteome</keyword>
<proteinExistence type="inferred from homology"/>
<feature type="short sequence motif" description="Important for interaction with partner proteins" evidence="2">
    <location>
        <begin position="129"/>
        <end position="134"/>
    </location>
</feature>
<dbReference type="Gene3D" id="2.40.50.140">
    <property type="entry name" value="Nucleic acid-binding proteins"/>
    <property type="match status" value="1"/>
</dbReference>
<keyword evidence="2" id="KW-0235">DNA replication</keyword>
<dbReference type="InterPro" id="IPR011344">
    <property type="entry name" value="ssDNA-bd"/>
</dbReference>
<protein>
    <recommendedName>
        <fullName evidence="2 3">Single-stranded DNA-binding protein</fullName>
        <shortName evidence="2">SSB</shortName>
    </recommendedName>
</protein>
<dbReference type="CDD" id="cd04496">
    <property type="entry name" value="SSB_OBF"/>
    <property type="match status" value="1"/>
</dbReference>
<dbReference type="PANTHER" id="PTHR10302:SF27">
    <property type="entry name" value="SINGLE-STRANDED DNA-BINDING PROTEIN"/>
    <property type="match status" value="1"/>
</dbReference>
<evidence type="ECO:0000256" key="1">
    <source>
        <dbReference type="ARBA" id="ARBA00023125"/>
    </source>
</evidence>
<comment type="function">
    <text evidence="2">Plays an important role in DNA replication, recombination and repair. Binds to ssDNA and to an array of partner proteins to recruit them to their sites of action during DNA metabolism.</text>
</comment>
<keyword evidence="2" id="KW-0227">DNA damage</keyword>
<dbReference type="InterPro" id="IPR012340">
    <property type="entry name" value="NA-bd_OB-fold"/>
</dbReference>
<dbReference type="PANTHER" id="PTHR10302">
    <property type="entry name" value="SINGLE-STRANDED DNA-BINDING PROTEIN"/>
    <property type="match status" value="1"/>
</dbReference>
<evidence type="ECO:0000256" key="2">
    <source>
        <dbReference type="HAMAP-Rule" id="MF_00984"/>
    </source>
</evidence>
<evidence type="ECO:0000313" key="5">
    <source>
        <dbReference type="Proteomes" id="UP000729290"/>
    </source>
</evidence>
<dbReference type="GO" id="GO:0003677">
    <property type="term" value="F:DNA binding"/>
    <property type="evidence" value="ECO:0007669"/>
    <property type="project" value="UniProtKB-KW"/>
</dbReference>
<comment type="caution">
    <text evidence="2">Lacks conserved residue(s) required for the propagation of feature annotation.</text>
</comment>
<dbReference type="NCBIfam" id="TIGR00621">
    <property type="entry name" value="ssb"/>
    <property type="match status" value="1"/>
</dbReference>
<organism evidence="4 5">
    <name type="scientific">Anaerotignum lactatifermentans</name>
    <dbReference type="NCBI Taxonomy" id="160404"/>
    <lineage>
        <taxon>Bacteria</taxon>
        <taxon>Bacillati</taxon>
        <taxon>Bacillota</taxon>
        <taxon>Clostridia</taxon>
        <taxon>Lachnospirales</taxon>
        <taxon>Anaerotignaceae</taxon>
        <taxon>Anaerotignum</taxon>
    </lineage>
</organism>
<evidence type="ECO:0000256" key="3">
    <source>
        <dbReference type="PIRNR" id="PIRNR002070"/>
    </source>
</evidence>
<keyword evidence="2" id="KW-0234">DNA repair</keyword>
<evidence type="ECO:0000313" key="4">
    <source>
        <dbReference type="EMBL" id="MBM6878592.1"/>
    </source>
</evidence>
<sequence>MNKVVLLGRLTKDPEIRYAEGENSVAVGRYTLAVNRRWKREGETEADFIPCVVFGKAASFAEKYFSKGQMIGIVGRLQVRSWTDRDGNKKSKMEVVIEEQHFAGSKNENQEPRREPAEDGFYLIEDIEDDDLPF</sequence>
<comment type="subunit">
    <text evidence="2">Homotetramer.</text>
</comment>
<accession>A0ABS2GD95</accession>